<dbReference type="PANTHER" id="PTHR46295:SF1">
    <property type="entry name" value="ENDOPLASMIC RETICULUM RESIDENT PROTEIN 44"/>
    <property type="match status" value="1"/>
</dbReference>
<dbReference type="Gene3D" id="3.40.30.10">
    <property type="entry name" value="Glutaredoxin"/>
    <property type="match status" value="3"/>
</dbReference>
<dbReference type="PANTHER" id="PTHR46295">
    <property type="entry name" value="ENDOPLASMIC RETICULUM RESIDENT PROTEIN 44"/>
    <property type="match status" value="1"/>
</dbReference>
<dbReference type="GO" id="GO:0006457">
    <property type="term" value="P:protein folding"/>
    <property type="evidence" value="ECO:0007669"/>
    <property type="project" value="TreeGrafter"/>
</dbReference>
<dbReference type="CDD" id="cd02981">
    <property type="entry name" value="PDI_b_family"/>
    <property type="match status" value="1"/>
</dbReference>
<dbReference type="EMBL" id="MU864374">
    <property type="protein sequence ID" value="KAK4189585.1"/>
    <property type="molecule type" value="Genomic_DNA"/>
</dbReference>
<sequence length="408" mass="45641">MAKKFPSFFLGLASVVKAWNHVADATELGRWVTDPAGEGKPILAAFVKPDEPASASFEEEWLKATAWADAESDSDHALVSIDCTSPEQDEACQIEKDMKYPSIYLLEVDRPVVEYRGPRRAAAFLNFVSRRNRPAISELKDAEALVAFKKADETAFVAYLHEEDRGKAGVVFSDVADKYREEFSFGVVYGEELAKEEEKVKGNELPVVVCYKRNGEGEEVTAVVHKKLGEVGELDEWIQQASRSLVSELTVLNHERLLKRNSPMVYVFLPTESERQAMRETLKKAASQYADSLTMVTVDPYEFPHLMPKLGLEPGVLPALAVHQVSKDRIYPYPKDKPISEDAIQKWGKDIFFGLTEPWTPPGKEKKTAGKAHLKGKKGTKRKVTMPNIPDYLKKAGVKINIAGRDEL</sequence>
<feature type="compositionally biased region" description="Basic residues" evidence="1">
    <location>
        <begin position="369"/>
        <end position="381"/>
    </location>
</feature>
<accession>A0AAN6WWR4</accession>
<keyword evidence="4" id="KW-1185">Reference proteome</keyword>
<dbReference type="Proteomes" id="UP001302126">
    <property type="component" value="Unassembled WGS sequence"/>
</dbReference>
<proteinExistence type="predicted"/>
<dbReference type="InterPro" id="IPR052643">
    <property type="entry name" value="ERP44"/>
</dbReference>
<dbReference type="CDD" id="cd02982">
    <property type="entry name" value="PDI_b'_family"/>
    <property type="match status" value="1"/>
</dbReference>
<keyword evidence="2" id="KW-0732">Signal</keyword>
<reference evidence="3" key="2">
    <citation type="submission" date="2023-05" db="EMBL/GenBank/DDBJ databases">
        <authorList>
            <consortium name="Lawrence Berkeley National Laboratory"/>
            <person name="Steindorff A."/>
            <person name="Hensen N."/>
            <person name="Bonometti L."/>
            <person name="Westerberg I."/>
            <person name="Brannstrom I.O."/>
            <person name="Guillou S."/>
            <person name="Cros-Aarteil S."/>
            <person name="Calhoun S."/>
            <person name="Haridas S."/>
            <person name="Kuo A."/>
            <person name="Mondo S."/>
            <person name="Pangilinan J."/>
            <person name="Riley R."/>
            <person name="Labutti K."/>
            <person name="Andreopoulos B."/>
            <person name="Lipzen A."/>
            <person name="Chen C."/>
            <person name="Yanf M."/>
            <person name="Daum C."/>
            <person name="Ng V."/>
            <person name="Clum A."/>
            <person name="Ohm R."/>
            <person name="Martin F."/>
            <person name="Silar P."/>
            <person name="Natvig D."/>
            <person name="Lalanne C."/>
            <person name="Gautier V."/>
            <person name="Ament-Velasquez S.L."/>
            <person name="Kruys A."/>
            <person name="Hutchinson M.I."/>
            <person name="Powell A.J."/>
            <person name="Barry K."/>
            <person name="Miller A.N."/>
            <person name="Grigoriev I.V."/>
            <person name="Debuchy R."/>
            <person name="Gladieux P."/>
            <person name="Thoren M.H."/>
            <person name="Johannesson H."/>
        </authorList>
    </citation>
    <scope>NUCLEOTIDE SEQUENCE</scope>
    <source>
        <strain evidence="3">PSN309</strain>
    </source>
</reference>
<dbReference type="GO" id="GO:0005789">
    <property type="term" value="C:endoplasmic reticulum membrane"/>
    <property type="evidence" value="ECO:0007669"/>
    <property type="project" value="TreeGrafter"/>
</dbReference>
<dbReference type="SUPFAM" id="SSF52833">
    <property type="entry name" value="Thioredoxin-like"/>
    <property type="match status" value="3"/>
</dbReference>
<feature type="signal peptide" evidence="2">
    <location>
        <begin position="1"/>
        <end position="18"/>
    </location>
</feature>
<organism evidence="3 4">
    <name type="scientific">Podospora australis</name>
    <dbReference type="NCBI Taxonomy" id="1536484"/>
    <lineage>
        <taxon>Eukaryota</taxon>
        <taxon>Fungi</taxon>
        <taxon>Dikarya</taxon>
        <taxon>Ascomycota</taxon>
        <taxon>Pezizomycotina</taxon>
        <taxon>Sordariomycetes</taxon>
        <taxon>Sordariomycetidae</taxon>
        <taxon>Sordariales</taxon>
        <taxon>Podosporaceae</taxon>
        <taxon>Podospora</taxon>
    </lineage>
</organism>
<comment type="caution">
    <text evidence="3">The sequence shown here is derived from an EMBL/GenBank/DDBJ whole genome shotgun (WGS) entry which is preliminary data.</text>
</comment>
<reference evidence="3" key="1">
    <citation type="journal article" date="2023" name="Mol. Phylogenet. Evol.">
        <title>Genome-scale phylogeny and comparative genomics of the fungal order Sordariales.</title>
        <authorList>
            <person name="Hensen N."/>
            <person name="Bonometti L."/>
            <person name="Westerberg I."/>
            <person name="Brannstrom I.O."/>
            <person name="Guillou S."/>
            <person name="Cros-Aarteil S."/>
            <person name="Calhoun S."/>
            <person name="Haridas S."/>
            <person name="Kuo A."/>
            <person name="Mondo S."/>
            <person name="Pangilinan J."/>
            <person name="Riley R."/>
            <person name="LaButti K."/>
            <person name="Andreopoulos B."/>
            <person name="Lipzen A."/>
            <person name="Chen C."/>
            <person name="Yan M."/>
            <person name="Daum C."/>
            <person name="Ng V."/>
            <person name="Clum A."/>
            <person name="Steindorff A."/>
            <person name="Ohm R.A."/>
            <person name="Martin F."/>
            <person name="Silar P."/>
            <person name="Natvig D.O."/>
            <person name="Lalanne C."/>
            <person name="Gautier V."/>
            <person name="Ament-Velasquez S.L."/>
            <person name="Kruys A."/>
            <person name="Hutchinson M.I."/>
            <person name="Powell A.J."/>
            <person name="Barry K."/>
            <person name="Miller A.N."/>
            <person name="Grigoriev I.V."/>
            <person name="Debuchy R."/>
            <person name="Gladieux P."/>
            <person name="Hiltunen Thoren M."/>
            <person name="Johannesson H."/>
        </authorList>
    </citation>
    <scope>NUCLEOTIDE SEQUENCE</scope>
    <source>
        <strain evidence="3">PSN309</strain>
    </source>
</reference>
<evidence type="ECO:0000313" key="4">
    <source>
        <dbReference type="Proteomes" id="UP001302126"/>
    </source>
</evidence>
<feature type="region of interest" description="Disordered" evidence="1">
    <location>
        <begin position="362"/>
        <end position="381"/>
    </location>
</feature>
<gene>
    <name evidence="3" type="ORF">QBC35DRAFT_138968</name>
</gene>
<feature type="chain" id="PRO_5043026012" description="Thioredoxin domain-containing protein" evidence="2">
    <location>
        <begin position="19"/>
        <end position="408"/>
    </location>
</feature>
<evidence type="ECO:0000256" key="2">
    <source>
        <dbReference type="SAM" id="SignalP"/>
    </source>
</evidence>
<dbReference type="AlphaFoldDB" id="A0AAN6WWR4"/>
<evidence type="ECO:0000256" key="1">
    <source>
        <dbReference type="SAM" id="MobiDB-lite"/>
    </source>
</evidence>
<dbReference type="GO" id="GO:0003756">
    <property type="term" value="F:protein disulfide isomerase activity"/>
    <property type="evidence" value="ECO:0007669"/>
    <property type="project" value="TreeGrafter"/>
</dbReference>
<dbReference type="Pfam" id="PF13848">
    <property type="entry name" value="Thioredoxin_6"/>
    <property type="match status" value="1"/>
</dbReference>
<evidence type="ECO:0000313" key="3">
    <source>
        <dbReference type="EMBL" id="KAK4189585.1"/>
    </source>
</evidence>
<evidence type="ECO:0008006" key="5">
    <source>
        <dbReference type="Google" id="ProtNLM"/>
    </source>
</evidence>
<protein>
    <recommendedName>
        <fullName evidence="5">Thioredoxin domain-containing protein</fullName>
    </recommendedName>
</protein>
<dbReference type="GO" id="GO:0005793">
    <property type="term" value="C:endoplasmic reticulum-Golgi intermediate compartment"/>
    <property type="evidence" value="ECO:0007669"/>
    <property type="project" value="TreeGrafter"/>
</dbReference>
<name>A0AAN6WWR4_9PEZI</name>
<dbReference type="InterPro" id="IPR036249">
    <property type="entry name" value="Thioredoxin-like_sf"/>
</dbReference>